<feature type="transmembrane region" description="Helical" evidence="1">
    <location>
        <begin position="75"/>
        <end position="98"/>
    </location>
</feature>
<gene>
    <name evidence="2" type="ORF">FSC09_16970</name>
</gene>
<keyword evidence="2" id="KW-0614">Plasmid</keyword>
<evidence type="ECO:0000313" key="3">
    <source>
        <dbReference type="Proteomes" id="UP000503440"/>
    </source>
</evidence>
<geneLocation type="plasmid" evidence="3">
    <name>pb18-3</name>
</geneLocation>
<evidence type="ECO:0000313" key="2">
    <source>
        <dbReference type="EMBL" id="QIC72049.1"/>
    </source>
</evidence>
<dbReference type="AlphaFoldDB" id="A0A6C0Y7G2"/>
<feature type="transmembrane region" description="Helical" evidence="1">
    <location>
        <begin position="28"/>
        <end position="48"/>
    </location>
</feature>
<proteinExistence type="predicted"/>
<keyword evidence="1" id="KW-1133">Transmembrane helix</keyword>
<keyword evidence="1" id="KW-0472">Membrane</keyword>
<feature type="transmembrane region" description="Helical" evidence="1">
    <location>
        <begin position="110"/>
        <end position="136"/>
    </location>
</feature>
<dbReference type="EMBL" id="CP044458">
    <property type="protein sequence ID" value="QIC72049.1"/>
    <property type="molecule type" value="Genomic_DNA"/>
</dbReference>
<protein>
    <submittedName>
        <fullName evidence="2">Uncharacterized protein</fullName>
    </submittedName>
</protein>
<accession>A0A6C0Y7G2</accession>
<name>A0A6C0Y7G2_9GAMM</name>
<keyword evidence="1" id="KW-0812">Transmembrane</keyword>
<reference evidence="2 3" key="1">
    <citation type="submission" date="2019-09" db="EMBL/GenBank/DDBJ databases">
        <title>Non-baumannii Acinetobacter spp. carrying blaNDM-1 isolated in China.</title>
        <authorList>
            <person name="Cui C."/>
            <person name="Chen C."/>
            <person name="Sun J."/>
            <person name="Liu Y."/>
        </authorList>
    </citation>
    <scope>NUCLEOTIDE SEQUENCE [LARGE SCALE GENOMIC DNA]</scope>
    <source>
        <strain evidence="2 3">B18</strain>
        <plasmid evidence="3">pb18-3</plasmid>
    </source>
</reference>
<evidence type="ECO:0000256" key="1">
    <source>
        <dbReference type="SAM" id="Phobius"/>
    </source>
</evidence>
<organism evidence="2 3">
    <name type="scientific">Acinetobacter indicus</name>
    <dbReference type="NCBI Taxonomy" id="756892"/>
    <lineage>
        <taxon>Bacteria</taxon>
        <taxon>Pseudomonadati</taxon>
        <taxon>Pseudomonadota</taxon>
        <taxon>Gammaproteobacteria</taxon>
        <taxon>Moraxellales</taxon>
        <taxon>Moraxellaceae</taxon>
        <taxon>Acinetobacter</taxon>
    </lineage>
</organism>
<sequence length="144" mass="15569">MLFLHGAQQLLNGSVLFIVGDEISDLEFLPYIVSALVTLTVVITLLAIREYRKIVKTVDGISQGNLPPVEDKPPFSILGVVMIFVAVLALMIYVGVLVHSMWSNWSWNSFALPALIIAIVATLVGHSAGISAYALLRRHKGAAA</sequence>
<dbReference type="RefSeq" id="WP_163146608.1">
    <property type="nucleotide sequence ID" value="NZ_CP044458.1"/>
</dbReference>
<dbReference type="Proteomes" id="UP000503440">
    <property type="component" value="Plasmid pB18-3"/>
</dbReference>